<dbReference type="Gene3D" id="3.30.750.24">
    <property type="entry name" value="STAS domain"/>
    <property type="match status" value="1"/>
</dbReference>
<sequence length="120" mass="13242">MPMITSFIPSEDRLDLSFHGDLDLTISEDVCLVSATIPTTLRTCILDLTRLDRVFDSGLALLWMLNERLQRIGATVVVLSDHPEILRRTPRVLSNALNVVPQDSSSTFDTSAAETDLLSA</sequence>
<evidence type="ECO:0000313" key="2">
    <source>
        <dbReference type="Proteomes" id="UP000004200"/>
    </source>
</evidence>
<protein>
    <recommendedName>
        <fullName evidence="3">Sulfate transporter/antisigma-factor antagonist STAS</fullName>
    </recommendedName>
</protein>
<dbReference type="InterPro" id="IPR036513">
    <property type="entry name" value="STAS_dom_sf"/>
</dbReference>
<keyword evidence="2" id="KW-1185">Reference proteome</keyword>
<evidence type="ECO:0000313" key="1">
    <source>
        <dbReference type="EMBL" id="EGV31685.1"/>
    </source>
</evidence>
<dbReference type="OrthoDB" id="5769468at2"/>
<dbReference type="RefSeq" id="WP_007040600.1">
    <property type="nucleotide sequence ID" value="NZ_AFWT01000011.1"/>
</dbReference>
<dbReference type="AlphaFoldDB" id="G2E0R3"/>
<comment type="caution">
    <text evidence="1">The sequence shown here is derived from an EMBL/GenBank/DDBJ whole genome shotgun (WGS) entry which is preliminary data.</text>
</comment>
<reference evidence="1 2" key="1">
    <citation type="submission" date="2011-06" db="EMBL/GenBank/DDBJ databases">
        <title>The draft genome of Thiorhodococcus drewsii AZ1.</title>
        <authorList>
            <consortium name="US DOE Joint Genome Institute (JGI-PGF)"/>
            <person name="Lucas S."/>
            <person name="Han J."/>
            <person name="Lapidus A."/>
            <person name="Cheng J.-F."/>
            <person name="Goodwin L."/>
            <person name="Pitluck S."/>
            <person name="Peters L."/>
            <person name="Land M.L."/>
            <person name="Hauser L."/>
            <person name="Vogl K."/>
            <person name="Liu Z."/>
            <person name="Imhoff J."/>
            <person name="Thiel V."/>
            <person name="Frigaard N.-U."/>
            <person name="Bryant D.A."/>
            <person name="Woyke T.J."/>
        </authorList>
    </citation>
    <scope>NUCLEOTIDE SEQUENCE [LARGE SCALE GENOMIC DNA]</scope>
    <source>
        <strain evidence="1 2">AZ1</strain>
    </source>
</reference>
<organism evidence="1 2">
    <name type="scientific">Thiorhodococcus drewsii AZ1</name>
    <dbReference type="NCBI Taxonomy" id="765913"/>
    <lineage>
        <taxon>Bacteria</taxon>
        <taxon>Pseudomonadati</taxon>
        <taxon>Pseudomonadota</taxon>
        <taxon>Gammaproteobacteria</taxon>
        <taxon>Chromatiales</taxon>
        <taxon>Chromatiaceae</taxon>
        <taxon>Thiorhodococcus</taxon>
    </lineage>
</organism>
<dbReference type="eggNOG" id="ENOG5031T1N">
    <property type="taxonomic scope" value="Bacteria"/>
</dbReference>
<gene>
    <name evidence="1" type="ORF">ThidrDRAFT_1886</name>
</gene>
<dbReference type="Proteomes" id="UP000004200">
    <property type="component" value="Unassembled WGS sequence"/>
</dbReference>
<dbReference type="EMBL" id="AFWT01000011">
    <property type="protein sequence ID" value="EGV31685.1"/>
    <property type="molecule type" value="Genomic_DNA"/>
</dbReference>
<dbReference type="SUPFAM" id="SSF52091">
    <property type="entry name" value="SpoIIaa-like"/>
    <property type="match status" value="1"/>
</dbReference>
<accession>G2E0R3</accession>
<name>G2E0R3_9GAMM</name>
<evidence type="ECO:0008006" key="3">
    <source>
        <dbReference type="Google" id="ProtNLM"/>
    </source>
</evidence>
<proteinExistence type="predicted"/>